<name>A0AAV6LA94_9ERIC</name>
<comment type="caution">
    <text evidence="1">The sequence shown here is derived from an EMBL/GenBank/DDBJ whole genome shotgun (WGS) entry which is preliminary data.</text>
</comment>
<dbReference type="AlphaFoldDB" id="A0AAV6LA94"/>
<sequence>MSYISTFSNGACMWKWRSMFHFDIGFVQDYRNILPLGHVLMWNYSFQLNAWLDDIVYHSFVRYNNKGIIKPWDIILFIYPVTEVKPPQIPEDLNTAIKSGKVRAPTHYFYNF</sequence>
<gene>
    <name evidence="1" type="ORF">RHGRI_004875</name>
</gene>
<evidence type="ECO:0000313" key="1">
    <source>
        <dbReference type="EMBL" id="KAG5561983.1"/>
    </source>
</evidence>
<dbReference type="Proteomes" id="UP000823749">
    <property type="component" value="Chromosome 2"/>
</dbReference>
<accession>A0AAV6LA94</accession>
<evidence type="ECO:0000313" key="2">
    <source>
        <dbReference type="Proteomes" id="UP000823749"/>
    </source>
</evidence>
<organism evidence="1 2">
    <name type="scientific">Rhododendron griersonianum</name>
    <dbReference type="NCBI Taxonomy" id="479676"/>
    <lineage>
        <taxon>Eukaryota</taxon>
        <taxon>Viridiplantae</taxon>
        <taxon>Streptophyta</taxon>
        <taxon>Embryophyta</taxon>
        <taxon>Tracheophyta</taxon>
        <taxon>Spermatophyta</taxon>
        <taxon>Magnoliopsida</taxon>
        <taxon>eudicotyledons</taxon>
        <taxon>Gunneridae</taxon>
        <taxon>Pentapetalae</taxon>
        <taxon>asterids</taxon>
        <taxon>Ericales</taxon>
        <taxon>Ericaceae</taxon>
        <taxon>Ericoideae</taxon>
        <taxon>Rhodoreae</taxon>
        <taxon>Rhododendron</taxon>
    </lineage>
</organism>
<keyword evidence="2" id="KW-1185">Reference proteome</keyword>
<dbReference type="EMBL" id="JACTNZ010000002">
    <property type="protein sequence ID" value="KAG5561985.1"/>
    <property type="molecule type" value="Genomic_DNA"/>
</dbReference>
<dbReference type="EMBL" id="JACTNZ010000002">
    <property type="protein sequence ID" value="KAG5561983.1"/>
    <property type="molecule type" value="Genomic_DNA"/>
</dbReference>
<protein>
    <submittedName>
        <fullName evidence="1">Uncharacterized protein</fullName>
    </submittedName>
</protein>
<reference evidence="1" key="1">
    <citation type="submission" date="2020-08" db="EMBL/GenBank/DDBJ databases">
        <title>Plant Genome Project.</title>
        <authorList>
            <person name="Zhang R.-G."/>
        </authorList>
    </citation>
    <scope>NUCLEOTIDE SEQUENCE</scope>
    <source>
        <strain evidence="1">WSP0</strain>
        <tissue evidence="1">Leaf</tissue>
    </source>
</reference>
<proteinExistence type="predicted"/>